<evidence type="ECO:0000313" key="3">
    <source>
        <dbReference type="Proteomes" id="UP000283210"/>
    </source>
</evidence>
<organism evidence="2 3">
    <name type="scientific">Oryzias javanicus</name>
    <name type="common">Javanese ricefish</name>
    <name type="synonym">Aplocheilus javanicus</name>
    <dbReference type="NCBI Taxonomy" id="123683"/>
    <lineage>
        <taxon>Eukaryota</taxon>
        <taxon>Metazoa</taxon>
        <taxon>Chordata</taxon>
        <taxon>Craniata</taxon>
        <taxon>Vertebrata</taxon>
        <taxon>Euteleostomi</taxon>
        <taxon>Actinopterygii</taxon>
        <taxon>Neopterygii</taxon>
        <taxon>Teleostei</taxon>
        <taxon>Neoteleostei</taxon>
        <taxon>Acanthomorphata</taxon>
        <taxon>Ovalentaria</taxon>
        <taxon>Atherinomorphae</taxon>
        <taxon>Beloniformes</taxon>
        <taxon>Adrianichthyidae</taxon>
        <taxon>Oryziinae</taxon>
        <taxon>Oryzias</taxon>
    </lineage>
</organism>
<reference evidence="2 3" key="2">
    <citation type="submission" date="2019-01" db="EMBL/GenBank/DDBJ databases">
        <title>A chromosome length genome reference of the Java medaka (oryzias javanicus).</title>
        <authorList>
            <person name="Herpin A."/>
            <person name="Takehana Y."/>
            <person name="Naruse K."/>
            <person name="Ansai S."/>
            <person name="Kawaguchi M."/>
        </authorList>
    </citation>
    <scope>NUCLEOTIDE SEQUENCE [LARGE SCALE GENOMIC DNA]</scope>
    <source>
        <strain evidence="2">RS831</strain>
        <tissue evidence="2">Whole body</tissue>
    </source>
</reference>
<gene>
    <name evidence="2" type="ORF">OJAV_G00219530</name>
</gene>
<name>A0A3S2LL89_ORYJA</name>
<accession>A0A3S2LL89</accession>
<dbReference type="EMBL" id="CM012459">
    <property type="protein sequence ID" value="RVE56286.1"/>
    <property type="molecule type" value="Genomic_DNA"/>
</dbReference>
<feature type="region of interest" description="Disordered" evidence="1">
    <location>
        <begin position="57"/>
        <end position="87"/>
    </location>
</feature>
<evidence type="ECO:0000256" key="1">
    <source>
        <dbReference type="SAM" id="MobiDB-lite"/>
    </source>
</evidence>
<protein>
    <submittedName>
        <fullName evidence="2">Uncharacterized protein</fullName>
    </submittedName>
</protein>
<proteinExistence type="predicted"/>
<dbReference type="AlphaFoldDB" id="A0A3S2LL89"/>
<dbReference type="Proteomes" id="UP000283210">
    <property type="component" value="Chromosome 23"/>
</dbReference>
<reference evidence="2 3" key="1">
    <citation type="submission" date="2018-11" db="EMBL/GenBank/DDBJ databases">
        <authorList>
            <person name="Lopez-Roques C."/>
            <person name="Donnadieu C."/>
            <person name="Bouchez O."/>
            <person name="Klopp C."/>
            <person name="Cabau C."/>
            <person name="Zahm M."/>
        </authorList>
    </citation>
    <scope>NUCLEOTIDE SEQUENCE [LARGE SCALE GENOMIC DNA]</scope>
    <source>
        <strain evidence="2">RS831</strain>
        <tissue evidence="2">Whole body</tissue>
    </source>
</reference>
<sequence>MSSSDSLKNGIRRLLSPAADDISGFCFDAFSKYEEELRRQRALLDLALKPQAEQPELLLPEYHLTDQDRNPNGTAVKAEAPESPEPK</sequence>
<keyword evidence="3" id="KW-1185">Reference proteome</keyword>
<evidence type="ECO:0000313" key="2">
    <source>
        <dbReference type="EMBL" id="RVE56286.1"/>
    </source>
</evidence>